<evidence type="ECO:0000313" key="2">
    <source>
        <dbReference type="Proteomes" id="UP001207408"/>
    </source>
</evidence>
<proteinExistence type="predicted"/>
<accession>A0AAE3SKT6</accession>
<protein>
    <recommendedName>
        <fullName evidence="3">Phospholipase</fullName>
    </recommendedName>
</protein>
<name>A0AAE3SKT6_9BACT</name>
<keyword evidence="2" id="KW-1185">Reference proteome</keyword>
<reference evidence="1" key="1">
    <citation type="submission" date="2022-10" db="EMBL/GenBank/DDBJ databases">
        <authorList>
            <person name="Yu W.X."/>
        </authorList>
    </citation>
    <scope>NUCLEOTIDE SEQUENCE</scope>
    <source>
        <strain evidence="1">D04</strain>
    </source>
</reference>
<organism evidence="1 2">
    <name type="scientific">Plebeiibacterium marinum</name>
    <dbReference type="NCBI Taxonomy" id="2992111"/>
    <lineage>
        <taxon>Bacteria</taxon>
        <taxon>Pseudomonadati</taxon>
        <taxon>Bacteroidota</taxon>
        <taxon>Bacteroidia</taxon>
        <taxon>Marinilabiliales</taxon>
        <taxon>Marinilabiliaceae</taxon>
        <taxon>Plebeiibacterium</taxon>
    </lineage>
</organism>
<dbReference type="EMBL" id="JAPDPI010000029">
    <property type="protein sequence ID" value="MCW3806739.1"/>
    <property type="molecule type" value="Genomic_DNA"/>
</dbReference>
<gene>
    <name evidence="1" type="ORF">OM074_13970</name>
</gene>
<evidence type="ECO:0000313" key="1">
    <source>
        <dbReference type="EMBL" id="MCW3806739.1"/>
    </source>
</evidence>
<sequence>MIYIVVLILLALIVAWFASNKTKRKGEGQVEEEAVAVPDDCCGAHEVCEADSLLSSSAEVNYYDDEELDRFRGTAPSAYSDDAIEEFRDILYTLKGIEVASWMKSIQLRQIELPEIIREEALLIVGERRNLV</sequence>
<dbReference type="Proteomes" id="UP001207408">
    <property type="component" value="Unassembled WGS sequence"/>
</dbReference>
<dbReference type="RefSeq" id="WP_301200449.1">
    <property type="nucleotide sequence ID" value="NZ_JAPDPI010000029.1"/>
</dbReference>
<dbReference type="AlphaFoldDB" id="A0AAE3SKT6"/>
<comment type="caution">
    <text evidence="1">The sequence shown here is derived from an EMBL/GenBank/DDBJ whole genome shotgun (WGS) entry which is preliminary data.</text>
</comment>
<evidence type="ECO:0008006" key="3">
    <source>
        <dbReference type="Google" id="ProtNLM"/>
    </source>
</evidence>